<evidence type="ECO:0000313" key="2">
    <source>
        <dbReference type="EMBL" id="TBT87210.1"/>
    </source>
</evidence>
<organism evidence="2 3">
    <name type="scientific">Propioniciclava sinopodophylli</name>
    <dbReference type="NCBI Taxonomy" id="1837344"/>
    <lineage>
        <taxon>Bacteria</taxon>
        <taxon>Bacillati</taxon>
        <taxon>Actinomycetota</taxon>
        <taxon>Actinomycetes</taxon>
        <taxon>Propionibacteriales</taxon>
        <taxon>Propionibacteriaceae</taxon>
        <taxon>Propioniciclava</taxon>
    </lineage>
</organism>
<keyword evidence="1" id="KW-0812">Transmembrane</keyword>
<dbReference type="Proteomes" id="UP000292373">
    <property type="component" value="Unassembled WGS sequence"/>
</dbReference>
<reference evidence="2 3" key="1">
    <citation type="submission" date="2019-01" db="EMBL/GenBank/DDBJ databases">
        <title>Lactibacter flavus gen. nov., sp. nov., a novel bacterium of the family Propionibacteriaceae isolated from raw milk and dairy products.</title>
        <authorList>
            <person name="Huptas C."/>
            <person name="Wenning M."/>
            <person name="Breitenwieser F."/>
            <person name="Doll E."/>
            <person name="Von Neubeck M."/>
            <person name="Busse H.-J."/>
            <person name="Scherer S."/>
        </authorList>
    </citation>
    <scope>NUCLEOTIDE SEQUENCE [LARGE SCALE GENOMIC DNA]</scope>
    <source>
        <strain evidence="2 3">KCTC 33808</strain>
    </source>
</reference>
<keyword evidence="1" id="KW-1133">Transmembrane helix</keyword>
<sequence>MPSLPTMDDISWGLMMMVVGMGVVFALLLALMAVLMLIGRLDGTGAPTLKARKGDPERELVTIMPGEDDPTKDAVAKPAARAVRIIADGLDENQVAAITVAVIQHAEIRRRSAGPETRAHAPGSQLFASRWLAVGRGYQTNPFSRR</sequence>
<dbReference type="OrthoDB" id="5148111at2"/>
<keyword evidence="3" id="KW-1185">Reference proteome</keyword>
<keyword evidence="1" id="KW-0472">Membrane</keyword>
<gene>
    <name evidence="2" type="ORF">ET989_02535</name>
</gene>
<evidence type="ECO:0000256" key="1">
    <source>
        <dbReference type="SAM" id="Phobius"/>
    </source>
</evidence>
<protein>
    <recommendedName>
        <fullName evidence="4">Oxaloacetate decarboxylase gamma chain</fullName>
    </recommendedName>
</protein>
<dbReference type="EMBL" id="SDMQ01000002">
    <property type="protein sequence ID" value="TBT87210.1"/>
    <property type="molecule type" value="Genomic_DNA"/>
</dbReference>
<dbReference type="AlphaFoldDB" id="A0A4Q9KFW3"/>
<accession>A0A4Q9KFW3</accession>
<evidence type="ECO:0008006" key="4">
    <source>
        <dbReference type="Google" id="ProtNLM"/>
    </source>
</evidence>
<evidence type="ECO:0000313" key="3">
    <source>
        <dbReference type="Proteomes" id="UP000292373"/>
    </source>
</evidence>
<proteinExistence type="predicted"/>
<feature type="transmembrane region" description="Helical" evidence="1">
    <location>
        <begin position="12"/>
        <end position="38"/>
    </location>
</feature>
<comment type="caution">
    <text evidence="2">The sequence shown here is derived from an EMBL/GenBank/DDBJ whole genome shotgun (WGS) entry which is preliminary data.</text>
</comment>
<name>A0A4Q9KFW3_9ACTN</name>